<feature type="region of interest" description="Disordered" evidence="9">
    <location>
        <begin position="100"/>
        <end position="145"/>
    </location>
</feature>
<dbReference type="PANTHER" id="PTHR12896">
    <property type="entry name" value="PAX6 NEIGHBOR PROTEIN PAXNEB"/>
    <property type="match status" value="1"/>
</dbReference>
<dbReference type="AlphaFoldDB" id="A0A1Y2GN75"/>
<dbReference type="PANTHER" id="PTHR12896:SF1">
    <property type="entry name" value="ELONGATOR COMPLEX PROTEIN 4"/>
    <property type="match status" value="1"/>
</dbReference>
<evidence type="ECO:0000256" key="6">
    <source>
        <dbReference type="ARBA" id="ARBA00022490"/>
    </source>
</evidence>
<accession>A0A1Y2GN75</accession>
<evidence type="ECO:0000313" key="11">
    <source>
        <dbReference type="Proteomes" id="UP000193648"/>
    </source>
</evidence>
<proteinExistence type="inferred from homology"/>
<keyword evidence="11" id="KW-1185">Reference proteome</keyword>
<evidence type="ECO:0000256" key="5">
    <source>
        <dbReference type="ARBA" id="ARBA00020265"/>
    </source>
</evidence>
<feature type="compositionally biased region" description="Basic and acidic residues" evidence="9">
    <location>
        <begin position="114"/>
        <end position="126"/>
    </location>
</feature>
<dbReference type="Gene3D" id="3.40.50.300">
    <property type="entry name" value="P-loop containing nucleotide triphosphate hydrolases"/>
    <property type="match status" value="1"/>
</dbReference>
<dbReference type="GeneID" id="33565877"/>
<dbReference type="EMBL" id="MCFF01000017">
    <property type="protein sequence ID" value="ORZ16643.1"/>
    <property type="molecule type" value="Genomic_DNA"/>
</dbReference>
<dbReference type="GO" id="GO:0008023">
    <property type="term" value="C:transcription elongation factor complex"/>
    <property type="evidence" value="ECO:0007669"/>
    <property type="project" value="TreeGrafter"/>
</dbReference>
<feature type="region of interest" description="Disordered" evidence="9">
    <location>
        <begin position="585"/>
        <end position="625"/>
    </location>
</feature>
<feature type="compositionally biased region" description="Low complexity" evidence="9">
    <location>
        <begin position="101"/>
        <end position="113"/>
    </location>
</feature>
<keyword evidence="8" id="KW-0539">Nucleus</keyword>
<dbReference type="RefSeq" id="XP_021881578.1">
    <property type="nucleotide sequence ID" value="XM_022024033.1"/>
</dbReference>
<dbReference type="InterPro" id="IPR008728">
    <property type="entry name" value="Elongator_complex_protein_4"/>
</dbReference>
<evidence type="ECO:0000256" key="7">
    <source>
        <dbReference type="ARBA" id="ARBA00022694"/>
    </source>
</evidence>
<feature type="compositionally biased region" description="Low complexity" evidence="9">
    <location>
        <begin position="483"/>
        <end position="510"/>
    </location>
</feature>
<comment type="caution">
    <text evidence="10">The sequence shown here is derived from an EMBL/GenBank/DDBJ whole genome shotgun (WGS) entry which is preliminary data.</text>
</comment>
<dbReference type="GO" id="GO:0033588">
    <property type="term" value="C:elongator holoenzyme complex"/>
    <property type="evidence" value="ECO:0007669"/>
    <property type="project" value="InterPro"/>
</dbReference>
<evidence type="ECO:0000256" key="2">
    <source>
        <dbReference type="ARBA" id="ARBA00004496"/>
    </source>
</evidence>
<dbReference type="STRING" id="64571.A0A1Y2GN75"/>
<dbReference type="CDD" id="cd19494">
    <property type="entry name" value="Elp4"/>
    <property type="match status" value="1"/>
</dbReference>
<protein>
    <recommendedName>
        <fullName evidence="5">Elongator complex protein 4</fullName>
    </recommendedName>
</protein>
<dbReference type="OrthoDB" id="289162at2759"/>
<dbReference type="InParanoid" id="A0A1Y2GN75"/>
<feature type="compositionally biased region" description="Polar residues" evidence="9">
    <location>
        <begin position="614"/>
        <end position="625"/>
    </location>
</feature>
<feature type="region of interest" description="Disordered" evidence="9">
    <location>
        <begin position="467"/>
        <end position="560"/>
    </location>
</feature>
<evidence type="ECO:0000256" key="1">
    <source>
        <dbReference type="ARBA" id="ARBA00004123"/>
    </source>
</evidence>
<feature type="region of interest" description="Disordered" evidence="9">
    <location>
        <begin position="234"/>
        <end position="254"/>
    </location>
</feature>
<feature type="compositionally biased region" description="Low complexity" evidence="9">
    <location>
        <begin position="527"/>
        <end position="549"/>
    </location>
</feature>
<comment type="similarity">
    <text evidence="4">Belongs to the ELP4 family.</text>
</comment>
<dbReference type="FunCoup" id="A0A1Y2GN75">
    <property type="interactions" value="616"/>
</dbReference>
<evidence type="ECO:0000256" key="3">
    <source>
        <dbReference type="ARBA" id="ARBA00005043"/>
    </source>
</evidence>
<gene>
    <name evidence="10" type="ORF">BCR41DRAFT_352887</name>
</gene>
<comment type="subcellular location">
    <subcellularLocation>
        <location evidence="2">Cytoplasm</location>
    </subcellularLocation>
    <subcellularLocation>
        <location evidence="1">Nucleus</location>
    </subcellularLocation>
</comment>
<name>A0A1Y2GN75_9FUNG</name>
<reference evidence="10 11" key="1">
    <citation type="submission" date="2016-07" db="EMBL/GenBank/DDBJ databases">
        <title>Pervasive Adenine N6-methylation of Active Genes in Fungi.</title>
        <authorList>
            <consortium name="DOE Joint Genome Institute"/>
            <person name="Mondo S.J."/>
            <person name="Dannebaum R.O."/>
            <person name="Kuo R.C."/>
            <person name="Labutti K."/>
            <person name="Haridas S."/>
            <person name="Kuo A."/>
            <person name="Salamov A."/>
            <person name="Ahrendt S.R."/>
            <person name="Lipzen A."/>
            <person name="Sullivan W."/>
            <person name="Andreopoulos W.B."/>
            <person name="Clum A."/>
            <person name="Lindquist E."/>
            <person name="Daum C."/>
            <person name="Ramamoorthy G.K."/>
            <person name="Gryganskyi A."/>
            <person name="Culley D."/>
            <person name="Magnuson J.K."/>
            <person name="James T.Y."/>
            <person name="O'Malley M.A."/>
            <person name="Stajich J.E."/>
            <person name="Spatafora J.W."/>
            <person name="Visel A."/>
            <person name="Grigoriev I.V."/>
        </authorList>
    </citation>
    <scope>NUCLEOTIDE SEQUENCE [LARGE SCALE GENOMIC DNA]</scope>
    <source>
        <strain evidence="10 11">NRRL 3116</strain>
    </source>
</reference>
<sequence length="625" mass="65669">MSSFKKRVPSAQTSLPAGCRLSAYNGQVLISTGIPSLDDILGGGLPLGTILLVQEDRQTSYGQLLLKYFLRQGVVAGDKCVVVSGDERPEAIMRSLMGIAGEESSSSQVQQGVDSRDDNEAKGDNRRVKKSGASAEDEDDEDSEQGRLKIAWRYSGLKKFESGVDGRSLPVISSRVNKEPSSSDGSVPTPNQIPFCEQFDLTTRISARALETADTTLIDSGDLLRHISVNNQEIAGSDLDDSENENEDDNPSAAEIVSNQPDLYRNVLDKIRETVVNGGFSTTLVKDPLAPLPAPGAVNLSGRHVCRIGINSIASPSWRSKTPQDLYKFLHALRGLLRFSFGAAVITIPAHLYGTVDQRHATDGSTTSPYIHRLEQLCDASVRIESFAGALTNASSAASDYHGLFHVHKVPVLNALVSSSTKLSVLLNGSAKGSGGQSGGSGRSGGSSKGVNNLGFKVRRKRFTIETFHLPPEGGVGQRRTSAEPSSSAGSLSDRKTGSSATSSSTPSSFSRRDVGASSGSLRKPLGGSNVNSNNSGSSSSSSNNNNNNTINARGKVDIHSVPGASGMARKMMGLPPVGIQGAVTSSCSTEGPDSSGHQHVHGHGHGHGSLSGKVTTSNSSLLDF</sequence>
<evidence type="ECO:0000313" key="10">
    <source>
        <dbReference type="EMBL" id="ORZ16643.1"/>
    </source>
</evidence>
<dbReference type="UniPathway" id="UPA00988"/>
<evidence type="ECO:0000256" key="4">
    <source>
        <dbReference type="ARBA" id="ARBA00007573"/>
    </source>
</evidence>
<evidence type="ECO:0000256" key="8">
    <source>
        <dbReference type="ARBA" id="ARBA00023242"/>
    </source>
</evidence>
<feature type="compositionally biased region" description="Gly residues" evidence="9">
    <location>
        <begin position="432"/>
        <end position="448"/>
    </location>
</feature>
<comment type="pathway">
    <text evidence="3">tRNA modification; 5-methoxycarbonylmethyl-2-thiouridine-tRNA biosynthesis.</text>
</comment>
<organism evidence="10 11">
    <name type="scientific">Lobosporangium transversale</name>
    <dbReference type="NCBI Taxonomy" id="64571"/>
    <lineage>
        <taxon>Eukaryota</taxon>
        <taxon>Fungi</taxon>
        <taxon>Fungi incertae sedis</taxon>
        <taxon>Mucoromycota</taxon>
        <taxon>Mortierellomycotina</taxon>
        <taxon>Mortierellomycetes</taxon>
        <taxon>Mortierellales</taxon>
        <taxon>Mortierellaceae</taxon>
        <taxon>Lobosporangium</taxon>
    </lineage>
</organism>
<dbReference type="SUPFAM" id="SSF52540">
    <property type="entry name" value="P-loop containing nucleoside triphosphate hydrolases"/>
    <property type="match status" value="1"/>
</dbReference>
<dbReference type="Pfam" id="PF05625">
    <property type="entry name" value="PAXNEB"/>
    <property type="match status" value="1"/>
</dbReference>
<feature type="compositionally biased region" description="Acidic residues" evidence="9">
    <location>
        <begin position="238"/>
        <end position="250"/>
    </location>
</feature>
<feature type="region of interest" description="Disordered" evidence="9">
    <location>
        <begin position="431"/>
        <end position="455"/>
    </location>
</feature>
<dbReference type="GO" id="GO:0002098">
    <property type="term" value="P:tRNA wobble uridine modification"/>
    <property type="evidence" value="ECO:0007669"/>
    <property type="project" value="InterPro"/>
</dbReference>
<dbReference type="Proteomes" id="UP000193648">
    <property type="component" value="Unassembled WGS sequence"/>
</dbReference>
<keyword evidence="6" id="KW-0963">Cytoplasm</keyword>
<dbReference type="InterPro" id="IPR027417">
    <property type="entry name" value="P-loop_NTPase"/>
</dbReference>
<evidence type="ECO:0000256" key="9">
    <source>
        <dbReference type="SAM" id="MobiDB-lite"/>
    </source>
</evidence>
<keyword evidence="7" id="KW-0819">tRNA processing</keyword>
<dbReference type="GO" id="GO:0005737">
    <property type="term" value="C:cytoplasm"/>
    <property type="evidence" value="ECO:0007669"/>
    <property type="project" value="UniProtKB-SubCell"/>
</dbReference>